<dbReference type="PANTHER" id="PTHR40076">
    <property type="entry name" value="MEMBRANE PROTEIN-RELATED"/>
    <property type="match status" value="1"/>
</dbReference>
<dbReference type="AlphaFoldDB" id="I7LA80"/>
<keyword evidence="1" id="KW-1133">Transmembrane helix</keyword>
<comment type="caution">
    <text evidence="2">The sequence shown here is derived from an EMBL/GenBank/DDBJ whole genome shotgun (WGS) entry which is preliminary data.</text>
</comment>
<evidence type="ECO:0000313" key="3">
    <source>
        <dbReference type="Proteomes" id="UP000009320"/>
    </source>
</evidence>
<keyword evidence="1" id="KW-0812">Transmembrane</keyword>
<gene>
    <name evidence="2" type="ORF">BN55_01650</name>
</gene>
<dbReference type="EMBL" id="CAKE01000013">
    <property type="protein sequence ID" value="CCI82034.1"/>
    <property type="molecule type" value="Genomic_DNA"/>
</dbReference>
<dbReference type="OrthoDB" id="9784844at2"/>
<dbReference type="PATRIC" id="fig|1423758.3.peg.664"/>
<dbReference type="STRING" id="1423758.FC41_GL000658"/>
<keyword evidence="1" id="KW-0472">Membrane</keyword>
<proteinExistence type="predicted"/>
<protein>
    <recommendedName>
        <fullName evidence="4">Integral membrane protein</fullName>
    </recommendedName>
</protein>
<dbReference type="InterPro" id="IPR010380">
    <property type="entry name" value="DUF975"/>
</dbReference>
<keyword evidence="3" id="KW-1185">Reference proteome</keyword>
<organism evidence="2 3">
    <name type="scientific">Lactobacillus hominis DSM 23910 = CRBIP 24.179</name>
    <dbReference type="NCBI Taxonomy" id="1423758"/>
    <lineage>
        <taxon>Bacteria</taxon>
        <taxon>Bacillati</taxon>
        <taxon>Bacillota</taxon>
        <taxon>Bacilli</taxon>
        <taxon>Lactobacillales</taxon>
        <taxon>Lactobacillaceae</taxon>
        <taxon>Lactobacillus</taxon>
    </lineage>
</organism>
<feature type="transmembrane region" description="Helical" evidence="1">
    <location>
        <begin position="44"/>
        <end position="65"/>
    </location>
</feature>
<reference evidence="2 3" key="1">
    <citation type="submission" date="2012-06" db="EMBL/GenBank/DDBJ databases">
        <title>Draft Genome Sequence of Lactobacillus hominis Strain CRBIP 24.179T, isolated from human intestine.</title>
        <authorList>
            <person name="Cousin S."/>
            <person name="Ma L."/>
            <person name="Bizet C."/>
            <person name="Loux V."/>
            <person name="Bouchier C."/>
            <person name="Clermont D."/>
            <person name="Creno S."/>
        </authorList>
    </citation>
    <scope>NUCLEOTIDE SEQUENCE [LARGE SCALE GENOMIC DNA]</scope>
    <source>
        <strain evidence="3">CRBIP 24.179T</strain>
    </source>
</reference>
<dbReference type="Proteomes" id="UP000009320">
    <property type="component" value="Unassembled WGS sequence"/>
</dbReference>
<dbReference type="PANTHER" id="PTHR40076:SF1">
    <property type="entry name" value="MEMBRANE PROTEIN"/>
    <property type="match status" value="1"/>
</dbReference>
<evidence type="ECO:0000313" key="2">
    <source>
        <dbReference type="EMBL" id="CCI82034.1"/>
    </source>
</evidence>
<evidence type="ECO:0008006" key="4">
    <source>
        <dbReference type="Google" id="ProtNLM"/>
    </source>
</evidence>
<dbReference type="Pfam" id="PF06161">
    <property type="entry name" value="DUF975"/>
    <property type="match status" value="1"/>
</dbReference>
<name>I7LA80_9LACO</name>
<evidence type="ECO:0000256" key="1">
    <source>
        <dbReference type="SAM" id="Phobius"/>
    </source>
</evidence>
<sequence>MAPYITKDLADAGQEITATQAISESRKVMDGHKGELFVLDLSFIGWWLLSILTLGIGFLWLIPYVRVTHANFYRQLVGDTYKKAGQN</sequence>
<accession>I7LA80</accession>
<dbReference type="eggNOG" id="COG5523">
    <property type="taxonomic scope" value="Bacteria"/>
</dbReference>